<dbReference type="PROSITE" id="PS50005">
    <property type="entry name" value="TPR"/>
    <property type="match status" value="1"/>
</dbReference>
<dbReference type="Pfam" id="PF00144">
    <property type="entry name" value="Beta-lactamase"/>
    <property type="match status" value="1"/>
</dbReference>
<organism evidence="3 4">
    <name type="scientific">Ornithinimicrobium cerasi</name>
    <dbReference type="NCBI Taxonomy" id="2248773"/>
    <lineage>
        <taxon>Bacteria</taxon>
        <taxon>Bacillati</taxon>
        <taxon>Actinomycetota</taxon>
        <taxon>Actinomycetes</taxon>
        <taxon>Micrococcales</taxon>
        <taxon>Ornithinimicrobiaceae</taxon>
        <taxon>Ornithinimicrobium</taxon>
    </lineage>
</organism>
<proteinExistence type="predicted"/>
<dbReference type="Pfam" id="PF13428">
    <property type="entry name" value="TPR_14"/>
    <property type="match status" value="1"/>
</dbReference>
<dbReference type="InterPro" id="IPR012338">
    <property type="entry name" value="Beta-lactam/transpept-like"/>
</dbReference>
<dbReference type="PANTHER" id="PTHR46825">
    <property type="entry name" value="D-ALANYL-D-ALANINE-CARBOXYPEPTIDASE/ENDOPEPTIDASE AMPH"/>
    <property type="match status" value="1"/>
</dbReference>
<evidence type="ECO:0000313" key="4">
    <source>
        <dbReference type="Proteomes" id="UP000219688"/>
    </source>
</evidence>
<name>A0A285VJA3_9MICO</name>
<dbReference type="EMBL" id="OBQK01000001">
    <property type="protein sequence ID" value="SOC52631.1"/>
    <property type="molecule type" value="Genomic_DNA"/>
</dbReference>
<dbReference type="Gene3D" id="3.40.710.10">
    <property type="entry name" value="DD-peptidase/beta-lactamase superfamily"/>
    <property type="match status" value="1"/>
</dbReference>
<dbReference type="PANTHER" id="PTHR46825:SF9">
    <property type="entry name" value="BETA-LACTAMASE-RELATED DOMAIN-CONTAINING PROTEIN"/>
    <property type="match status" value="1"/>
</dbReference>
<dbReference type="InterPro" id="IPR019734">
    <property type="entry name" value="TPR_rpt"/>
</dbReference>
<dbReference type="Proteomes" id="UP000219688">
    <property type="component" value="Unassembled WGS sequence"/>
</dbReference>
<reference evidence="4" key="1">
    <citation type="submission" date="2017-08" db="EMBL/GenBank/DDBJ databases">
        <authorList>
            <person name="Varghese N."/>
            <person name="Submissions S."/>
        </authorList>
    </citation>
    <scope>NUCLEOTIDE SEQUENCE [LARGE SCALE GENOMIC DNA]</scope>
    <source>
        <strain evidence="4">USBA17B2</strain>
    </source>
</reference>
<dbReference type="AlphaFoldDB" id="A0A285VJA3"/>
<keyword evidence="4" id="KW-1185">Reference proteome</keyword>
<evidence type="ECO:0000256" key="1">
    <source>
        <dbReference type="PROSITE-ProRule" id="PRU00339"/>
    </source>
</evidence>
<feature type="domain" description="Beta-lactamase-related" evidence="2">
    <location>
        <begin position="15"/>
        <end position="327"/>
    </location>
</feature>
<dbReference type="InterPro" id="IPR050491">
    <property type="entry name" value="AmpC-like"/>
</dbReference>
<dbReference type="Gene3D" id="1.25.40.10">
    <property type="entry name" value="Tetratricopeptide repeat domain"/>
    <property type="match status" value="1"/>
</dbReference>
<accession>A0A285VJA3</accession>
<feature type="repeat" description="TPR" evidence="1">
    <location>
        <begin position="422"/>
        <end position="455"/>
    </location>
</feature>
<dbReference type="InterPro" id="IPR011990">
    <property type="entry name" value="TPR-like_helical_dom_sf"/>
</dbReference>
<dbReference type="SUPFAM" id="SSF56601">
    <property type="entry name" value="beta-lactamase/transpeptidase-like"/>
    <property type="match status" value="1"/>
</dbReference>
<keyword evidence="1" id="KW-0802">TPR repeat</keyword>
<evidence type="ECO:0000313" key="3">
    <source>
        <dbReference type="EMBL" id="SOC52631.1"/>
    </source>
</evidence>
<sequence length="471" mass="51024">MSTEERVESLLWPFVERLVDSWQLPGVAMCVVHDGDRVRTRGFGARDVRTGDPVTEDTLFHLASVSKTVVATAVLQLVEAGELDLDAGVTAYLPDLVWADPRAEGMTVRHLLSHRSGLGDVSDYGWHEPELDDGALARFAARVAGWTLERNPGTGFAYSNAAYELLGHLVATVAGRPFEDAVRERVLQPVGMTTSTFLRADVPAHLGALPHLGLPPRVVDGAYPYTRRHAPSSTLHSSVAELGRWTVAHLAGGAGLMSPRSHEAMWTSEGGAGGQWHAEMALGWFRGTHRGYAVVSHSGEDPGFSTSLAMVPDRGVGVVVLADSNTAPTFTLTKVALDVLLGQELADPPLPPVTVPLAPVLERSGVTPAAELYRRLAEADAEEVDLDEVGFSDAVWGVIEMHRTDLAWPLLELWQRVQPDSAQMELNTGWAHEIDGRLEEARRHLRRAVELDPDDEEAATMLARLSEGRGG</sequence>
<dbReference type="SUPFAM" id="SSF48452">
    <property type="entry name" value="TPR-like"/>
    <property type="match status" value="1"/>
</dbReference>
<protein>
    <submittedName>
        <fullName evidence="3">CubicO group peptidase, beta-lactamase class C family</fullName>
    </submittedName>
</protein>
<evidence type="ECO:0000259" key="2">
    <source>
        <dbReference type="Pfam" id="PF00144"/>
    </source>
</evidence>
<dbReference type="InterPro" id="IPR001466">
    <property type="entry name" value="Beta-lactam-related"/>
</dbReference>
<gene>
    <name evidence="3" type="ORF">SAMN05421879_101745</name>
</gene>